<accession>A0ABW9XQB4</accession>
<evidence type="ECO:0000313" key="2">
    <source>
        <dbReference type="Proteomes" id="UP000665561"/>
    </source>
</evidence>
<evidence type="ECO:0000313" key="1">
    <source>
        <dbReference type="EMBL" id="NBD24815.1"/>
    </source>
</evidence>
<proteinExistence type="predicted"/>
<reference evidence="1 2" key="1">
    <citation type="submission" date="2020-01" db="EMBL/GenBank/DDBJ databases">
        <title>Paenibacillus soybeanensis sp. nov. isolated from the nodules of soybean (Glycine max(L.) Merr).</title>
        <authorList>
            <person name="Wang H."/>
        </authorList>
    </citation>
    <scope>NUCLEOTIDE SEQUENCE [LARGE SCALE GENOMIC DNA]</scope>
    <source>
        <strain evidence="1 2">T1</strain>
    </source>
</reference>
<dbReference type="EMBL" id="JAAAMV010000009">
    <property type="protein sequence ID" value="NBD24815.1"/>
    <property type="molecule type" value="Genomic_DNA"/>
</dbReference>
<dbReference type="RefSeq" id="WP_161743625.1">
    <property type="nucleotide sequence ID" value="NZ_JAAAMV010000009.1"/>
</dbReference>
<sequence length="78" mass="8880">MPYQPFDAEHAPVKLRVSGKLVREWKMEDNSAGTPPLYPKSEGQDTVPLTLVPYGGARLRIAEFPLIGEREKAWKKRM</sequence>
<gene>
    <name evidence="1" type="ORF">GT019_13100</name>
</gene>
<keyword evidence="2" id="KW-1185">Reference proteome</keyword>
<dbReference type="Proteomes" id="UP000665561">
    <property type="component" value="Unassembled WGS sequence"/>
</dbReference>
<comment type="caution">
    <text evidence="1">The sequence shown here is derived from an EMBL/GenBank/DDBJ whole genome shotgun (WGS) entry which is preliminary data.</text>
</comment>
<name>A0ABW9XQB4_9BACL</name>
<protein>
    <submittedName>
        <fullName evidence="1">Uncharacterized protein</fullName>
    </submittedName>
</protein>
<organism evidence="1 2">
    <name type="scientific">Paenibacillus glycinis</name>
    <dbReference type="NCBI Taxonomy" id="2697035"/>
    <lineage>
        <taxon>Bacteria</taxon>
        <taxon>Bacillati</taxon>
        <taxon>Bacillota</taxon>
        <taxon>Bacilli</taxon>
        <taxon>Bacillales</taxon>
        <taxon>Paenibacillaceae</taxon>
        <taxon>Paenibacillus</taxon>
    </lineage>
</organism>